<dbReference type="Gene3D" id="1.10.510.10">
    <property type="entry name" value="Transferase(Phosphotransferase) domain 1"/>
    <property type="match status" value="1"/>
</dbReference>
<dbReference type="GO" id="GO:0007165">
    <property type="term" value="P:signal transduction"/>
    <property type="evidence" value="ECO:0007669"/>
    <property type="project" value="TreeGrafter"/>
</dbReference>
<feature type="domain" description="Protein kinase" evidence="1">
    <location>
        <begin position="1"/>
        <end position="245"/>
    </location>
</feature>
<evidence type="ECO:0000259" key="1">
    <source>
        <dbReference type="PROSITE" id="PS50011"/>
    </source>
</evidence>
<dbReference type="InterPro" id="IPR000719">
    <property type="entry name" value="Prot_kinase_dom"/>
</dbReference>
<dbReference type="SMART" id="SM00220">
    <property type="entry name" value="S_TKc"/>
    <property type="match status" value="1"/>
</dbReference>
<proteinExistence type="predicted"/>
<dbReference type="AlphaFoldDB" id="A0A835RE01"/>
<dbReference type="PANTHER" id="PTHR48011">
    <property type="entry name" value="CCR4-NOT TRANSCRIPTIONAL COMPLEX SUBUNIT CAF120-RELATED"/>
    <property type="match status" value="1"/>
</dbReference>
<dbReference type="InterPro" id="IPR011009">
    <property type="entry name" value="Kinase-like_dom_sf"/>
</dbReference>
<accession>A0A835RE01</accession>
<dbReference type="OrthoDB" id="206108at2759"/>
<dbReference type="Pfam" id="PF00069">
    <property type="entry name" value="Pkinase"/>
    <property type="match status" value="1"/>
</dbReference>
<dbReference type="PANTHER" id="PTHR48011:SF4">
    <property type="entry name" value="MITOGEN-ACTIVATED PROTEIN KINASE KINASE KINASE 19"/>
    <property type="match status" value="1"/>
</dbReference>
<sequence>MDARPNTRPRSHCNRLSRCRSGLRKSVRRQVLSNLLFGYAAKRREHPLLSKLSPRHSLPRLRRLGRILPSFSELAVGGTLSDLAGRIEESKIRSFTHQILLGLCYLHSEGIAHCDVKGRNVLVGSDGRVKLGDLGCARYVEDGVGLRTMGTPAFMAPEVARGEEQWFPGDIWSLGCTVVEMATGKSAWPEITDPLSVIHHIGFSSAVPVIPAWLSEEGKDFILKCLQRDPKQRWTAEQLLCHPFVAVQESPLVLCSSSMTANWVSPKSTLRLAYGTQKQRKTKSDRSMFRSFHQTELGNWCPCRCWPTGHGPKAGYPLGAPPANAIRLLIKTPSMTCAALTPLLRRARLKQNM</sequence>
<dbReference type="InterPro" id="IPR052751">
    <property type="entry name" value="Plant_MAPKKK"/>
</dbReference>
<name>A0A835RE01_VANPL</name>
<dbReference type="EMBL" id="JADCNL010000003">
    <property type="protein sequence ID" value="KAG0489379.1"/>
    <property type="molecule type" value="Genomic_DNA"/>
</dbReference>
<protein>
    <recommendedName>
        <fullName evidence="1">Protein kinase domain-containing protein</fullName>
    </recommendedName>
</protein>
<reference evidence="2 3" key="1">
    <citation type="journal article" date="2020" name="Nat. Food">
        <title>A phased Vanilla planifolia genome enables genetic improvement of flavour and production.</title>
        <authorList>
            <person name="Hasing T."/>
            <person name="Tang H."/>
            <person name="Brym M."/>
            <person name="Khazi F."/>
            <person name="Huang T."/>
            <person name="Chambers A.H."/>
        </authorList>
    </citation>
    <scope>NUCLEOTIDE SEQUENCE [LARGE SCALE GENOMIC DNA]</scope>
    <source>
        <tissue evidence="2">Leaf</tissue>
    </source>
</reference>
<organism evidence="2 3">
    <name type="scientific">Vanilla planifolia</name>
    <name type="common">Vanilla</name>
    <dbReference type="NCBI Taxonomy" id="51239"/>
    <lineage>
        <taxon>Eukaryota</taxon>
        <taxon>Viridiplantae</taxon>
        <taxon>Streptophyta</taxon>
        <taxon>Embryophyta</taxon>
        <taxon>Tracheophyta</taxon>
        <taxon>Spermatophyta</taxon>
        <taxon>Magnoliopsida</taxon>
        <taxon>Liliopsida</taxon>
        <taxon>Asparagales</taxon>
        <taxon>Orchidaceae</taxon>
        <taxon>Vanilloideae</taxon>
        <taxon>Vanilleae</taxon>
        <taxon>Vanilla</taxon>
    </lineage>
</organism>
<dbReference type="PROSITE" id="PS00108">
    <property type="entry name" value="PROTEIN_KINASE_ST"/>
    <property type="match status" value="1"/>
</dbReference>
<dbReference type="PROSITE" id="PS50011">
    <property type="entry name" value="PROTEIN_KINASE_DOM"/>
    <property type="match status" value="1"/>
</dbReference>
<dbReference type="GO" id="GO:0005524">
    <property type="term" value="F:ATP binding"/>
    <property type="evidence" value="ECO:0007669"/>
    <property type="project" value="InterPro"/>
</dbReference>
<dbReference type="Proteomes" id="UP000636800">
    <property type="component" value="Chromosome 3"/>
</dbReference>
<keyword evidence="3" id="KW-1185">Reference proteome</keyword>
<dbReference type="SUPFAM" id="SSF56112">
    <property type="entry name" value="Protein kinase-like (PK-like)"/>
    <property type="match status" value="1"/>
</dbReference>
<dbReference type="GO" id="GO:0004672">
    <property type="term" value="F:protein kinase activity"/>
    <property type="evidence" value="ECO:0007669"/>
    <property type="project" value="InterPro"/>
</dbReference>
<gene>
    <name evidence="2" type="ORF">HPP92_008190</name>
</gene>
<dbReference type="CDD" id="cd06606">
    <property type="entry name" value="STKc_MAPKKK"/>
    <property type="match status" value="1"/>
</dbReference>
<evidence type="ECO:0000313" key="3">
    <source>
        <dbReference type="Proteomes" id="UP000636800"/>
    </source>
</evidence>
<dbReference type="InterPro" id="IPR008271">
    <property type="entry name" value="Ser/Thr_kinase_AS"/>
</dbReference>
<evidence type="ECO:0000313" key="2">
    <source>
        <dbReference type="EMBL" id="KAG0489379.1"/>
    </source>
</evidence>
<comment type="caution">
    <text evidence="2">The sequence shown here is derived from an EMBL/GenBank/DDBJ whole genome shotgun (WGS) entry which is preliminary data.</text>
</comment>